<evidence type="ECO:0000313" key="3">
    <source>
        <dbReference type="Proteomes" id="UP001158576"/>
    </source>
</evidence>
<keyword evidence="1" id="KW-0812">Transmembrane</keyword>
<name>A0ABN7S8H3_OIKDI</name>
<dbReference type="Proteomes" id="UP001158576">
    <property type="component" value="Chromosome XSR"/>
</dbReference>
<evidence type="ECO:0000313" key="2">
    <source>
        <dbReference type="EMBL" id="CAG5094997.1"/>
    </source>
</evidence>
<feature type="transmembrane region" description="Helical" evidence="1">
    <location>
        <begin position="113"/>
        <end position="131"/>
    </location>
</feature>
<proteinExistence type="predicted"/>
<protein>
    <submittedName>
        <fullName evidence="2">Oidioi.mRNA.OKI2018_I69.XSR.g13981.t1.cds</fullName>
    </submittedName>
</protein>
<keyword evidence="1" id="KW-1133">Transmembrane helix</keyword>
<sequence>MANREIPPLYGWPAPSEIPQYVLNIMGTKRIDENSYAIVFLKICSFVMAVFASYKVISILKLYIWIAQHLGSWAKFSDPFYLNNLILVILFLCGGGSILALKIPSFDENDPTLHILQLPILVTLIFVLLGMQSGIKKGS</sequence>
<accession>A0ABN7S8H3</accession>
<gene>
    <name evidence="2" type="ORF">OKIOD_LOCUS5539</name>
</gene>
<reference evidence="2 3" key="1">
    <citation type="submission" date="2021-04" db="EMBL/GenBank/DDBJ databases">
        <authorList>
            <person name="Bliznina A."/>
        </authorList>
    </citation>
    <scope>NUCLEOTIDE SEQUENCE [LARGE SCALE GENOMIC DNA]</scope>
</reference>
<keyword evidence="3" id="KW-1185">Reference proteome</keyword>
<keyword evidence="1" id="KW-0472">Membrane</keyword>
<dbReference type="EMBL" id="OU015569">
    <property type="protein sequence ID" value="CAG5094997.1"/>
    <property type="molecule type" value="Genomic_DNA"/>
</dbReference>
<feature type="transmembrane region" description="Helical" evidence="1">
    <location>
        <begin position="36"/>
        <end position="60"/>
    </location>
</feature>
<evidence type="ECO:0000256" key="1">
    <source>
        <dbReference type="SAM" id="Phobius"/>
    </source>
</evidence>
<feature type="transmembrane region" description="Helical" evidence="1">
    <location>
        <begin position="81"/>
        <end position="101"/>
    </location>
</feature>
<organism evidence="2 3">
    <name type="scientific">Oikopleura dioica</name>
    <name type="common">Tunicate</name>
    <dbReference type="NCBI Taxonomy" id="34765"/>
    <lineage>
        <taxon>Eukaryota</taxon>
        <taxon>Metazoa</taxon>
        <taxon>Chordata</taxon>
        <taxon>Tunicata</taxon>
        <taxon>Appendicularia</taxon>
        <taxon>Copelata</taxon>
        <taxon>Oikopleuridae</taxon>
        <taxon>Oikopleura</taxon>
    </lineage>
</organism>